<reference evidence="2" key="3">
    <citation type="submission" date="2022-06" db="UniProtKB">
        <authorList>
            <consortium name="EnsemblPlants"/>
        </authorList>
    </citation>
    <scope>IDENTIFICATION</scope>
</reference>
<sequence length="158" mass="16946">MAGVWMGAHGCDSNKQTDAKGALPPPCWEYQQEFPPGSSSTTSSGSTPTAPDPGIRSPESGESSKGEQREGEPVLQIWSRGGRTSPRRDHCPPGPRCPSSRGIRSAPPARAARRRTTPPHQPGRRPASGAQRKRVKRRSPAATVISSRPGEARRLPRV</sequence>
<accession>A0A8R7VCF1</accession>
<evidence type="ECO:0000313" key="3">
    <source>
        <dbReference type="Proteomes" id="UP000015106"/>
    </source>
</evidence>
<evidence type="ECO:0000256" key="1">
    <source>
        <dbReference type="SAM" id="MobiDB-lite"/>
    </source>
</evidence>
<dbReference type="Proteomes" id="UP000015106">
    <property type="component" value="Chromosome 7"/>
</dbReference>
<protein>
    <submittedName>
        <fullName evidence="2">Uncharacterized protein</fullName>
    </submittedName>
</protein>
<keyword evidence="3" id="KW-1185">Reference proteome</keyword>
<feature type="region of interest" description="Disordered" evidence="1">
    <location>
        <begin position="1"/>
        <end position="158"/>
    </location>
</feature>
<reference evidence="3" key="1">
    <citation type="journal article" date="2013" name="Nature">
        <title>Draft genome of the wheat A-genome progenitor Triticum urartu.</title>
        <authorList>
            <person name="Ling H.Q."/>
            <person name="Zhao S."/>
            <person name="Liu D."/>
            <person name="Wang J."/>
            <person name="Sun H."/>
            <person name="Zhang C."/>
            <person name="Fan H."/>
            <person name="Li D."/>
            <person name="Dong L."/>
            <person name="Tao Y."/>
            <person name="Gao C."/>
            <person name="Wu H."/>
            <person name="Li Y."/>
            <person name="Cui Y."/>
            <person name="Guo X."/>
            <person name="Zheng S."/>
            <person name="Wang B."/>
            <person name="Yu K."/>
            <person name="Liang Q."/>
            <person name="Yang W."/>
            <person name="Lou X."/>
            <person name="Chen J."/>
            <person name="Feng M."/>
            <person name="Jian J."/>
            <person name="Zhang X."/>
            <person name="Luo G."/>
            <person name="Jiang Y."/>
            <person name="Liu J."/>
            <person name="Wang Z."/>
            <person name="Sha Y."/>
            <person name="Zhang B."/>
            <person name="Wu H."/>
            <person name="Tang D."/>
            <person name="Shen Q."/>
            <person name="Xue P."/>
            <person name="Zou S."/>
            <person name="Wang X."/>
            <person name="Liu X."/>
            <person name="Wang F."/>
            <person name="Yang Y."/>
            <person name="An X."/>
            <person name="Dong Z."/>
            <person name="Zhang K."/>
            <person name="Zhang X."/>
            <person name="Luo M.C."/>
            <person name="Dvorak J."/>
            <person name="Tong Y."/>
            <person name="Wang J."/>
            <person name="Yang H."/>
            <person name="Li Z."/>
            <person name="Wang D."/>
            <person name="Zhang A."/>
            <person name="Wang J."/>
        </authorList>
    </citation>
    <scope>NUCLEOTIDE SEQUENCE</scope>
    <source>
        <strain evidence="3">cv. G1812</strain>
    </source>
</reference>
<evidence type="ECO:0000313" key="2">
    <source>
        <dbReference type="EnsemblPlants" id="TuG1812G0700005280.01.T01.cds452790"/>
    </source>
</evidence>
<feature type="compositionally biased region" description="Basic and acidic residues" evidence="1">
    <location>
        <begin position="62"/>
        <end position="72"/>
    </location>
</feature>
<reference evidence="2" key="2">
    <citation type="submission" date="2018-03" db="EMBL/GenBank/DDBJ databases">
        <title>The Triticum urartu genome reveals the dynamic nature of wheat genome evolution.</title>
        <authorList>
            <person name="Ling H."/>
            <person name="Ma B."/>
            <person name="Shi X."/>
            <person name="Liu H."/>
            <person name="Dong L."/>
            <person name="Sun H."/>
            <person name="Cao Y."/>
            <person name="Gao Q."/>
            <person name="Zheng S."/>
            <person name="Li Y."/>
            <person name="Yu Y."/>
            <person name="Du H."/>
            <person name="Qi M."/>
            <person name="Li Y."/>
            <person name="Yu H."/>
            <person name="Cui Y."/>
            <person name="Wang N."/>
            <person name="Chen C."/>
            <person name="Wu H."/>
            <person name="Zhao Y."/>
            <person name="Zhang J."/>
            <person name="Li Y."/>
            <person name="Zhou W."/>
            <person name="Zhang B."/>
            <person name="Hu W."/>
            <person name="Eijk M."/>
            <person name="Tang J."/>
            <person name="Witsenboer H."/>
            <person name="Zhao S."/>
            <person name="Li Z."/>
            <person name="Zhang A."/>
            <person name="Wang D."/>
            <person name="Liang C."/>
        </authorList>
    </citation>
    <scope>NUCLEOTIDE SEQUENCE [LARGE SCALE GENOMIC DNA]</scope>
    <source>
        <strain evidence="2">cv. G1812</strain>
    </source>
</reference>
<dbReference type="EnsemblPlants" id="TuG1812G0700005280.01.T01">
    <property type="protein sequence ID" value="TuG1812G0700005280.01.T01.cds452790"/>
    <property type="gene ID" value="TuG1812G0700005280.01"/>
</dbReference>
<dbReference type="AlphaFoldDB" id="A0A8R7VCF1"/>
<name>A0A8R7VCF1_TRIUA</name>
<feature type="compositionally biased region" description="Low complexity" evidence="1">
    <location>
        <begin position="35"/>
        <end position="49"/>
    </location>
</feature>
<organism evidence="2 3">
    <name type="scientific">Triticum urartu</name>
    <name type="common">Red wild einkorn</name>
    <name type="synonym">Crithodium urartu</name>
    <dbReference type="NCBI Taxonomy" id="4572"/>
    <lineage>
        <taxon>Eukaryota</taxon>
        <taxon>Viridiplantae</taxon>
        <taxon>Streptophyta</taxon>
        <taxon>Embryophyta</taxon>
        <taxon>Tracheophyta</taxon>
        <taxon>Spermatophyta</taxon>
        <taxon>Magnoliopsida</taxon>
        <taxon>Liliopsida</taxon>
        <taxon>Poales</taxon>
        <taxon>Poaceae</taxon>
        <taxon>BOP clade</taxon>
        <taxon>Pooideae</taxon>
        <taxon>Triticodae</taxon>
        <taxon>Triticeae</taxon>
        <taxon>Triticinae</taxon>
        <taxon>Triticum</taxon>
    </lineage>
</organism>
<proteinExistence type="predicted"/>
<dbReference type="Gramene" id="TuG1812G0700005280.01.T01">
    <property type="protein sequence ID" value="TuG1812G0700005280.01.T01.cds452790"/>
    <property type="gene ID" value="TuG1812G0700005280.01"/>
</dbReference>